<name>A0AAV7UGK3_PLEWA</name>
<dbReference type="SUPFAM" id="SSF53756">
    <property type="entry name" value="UDP-Glycosyltransferase/glycogen phosphorylase"/>
    <property type="match status" value="1"/>
</dbReference>
<evidence type="ECO:0000256" key="4">
    <source>
        <dbReference type="ARBA" id="ARBA00022676"/>
    </source>
</evidence>
<evidence type="ECO:0000256" key="10">
    <source>
        <dbReference type="SAM" id="SignalP"/>
    </source>
</evidence>
<evidence type="ECO:0000256" key="7">
    <source>
        <dbReference type="ARBA" id="ARBA00022729"/>
    </source>
</evidence>
<sequence>MAPVLRLYLAVPGLLFLAFFRLTEGGKLLVVPQDGSHWLSMRPLVEELQRRGHEIVLVVPESNIMIETSHTYTVKTYHVPYTKEFLESKVRSMGHAVFSEKSILEKVVALYQRISNMTEMILSTCRHFLDNKELIQSLKESQFDALLIDPVFPCGQIVAEYLSIPSVFFMRAIPCSFNHEAAQCPSPASYVPRLFTTYTDRMVFFQRAKNMLMSFFDGLLCRAIYAPYGALASQFLQREVTALELFSGASLLLLRYDFLFEFPRPVMPNMVFIGGINCAKQMPLSQVGNI</sequence>
<gene>
    <name evidence="11" type="ORF">NDU88_004600</name>
</gene>
<evidence type="ECO:0000256" key="5">
    <source>
        <dbReference type="ARBA" id="ARBA00022679"/>
    </source>
</evidence>
<dbReference type="Gene3D" id="3.40.50.2000">
    <property type="entry name" value="Glycogen Phosphorylase B"/>
    <property type="match status" value="1"/>
</dbReference>
<dbReference type="InterPro" id="IPR050271">
    <property type="entry name" value="UDP-glycosyltransferase"/>
</dbReference>
<dbReference type="GO" id="GO:0015020">
    <property type="term" value="F:glucuronosyltransferase activity"/>
    <property type="evidence" value="ECO:0007669"/>
    <property type="project" value="UniProtKB-EC"/>
</dbReference>
<dbReference type="PANTHER" id="PTHR48043">
    <property type="entry name" value="EG:EG0003.4 PROTEIN-RELATED"/>
    <property type="match status" value="1"/>
</dbReference>
<keyword evidence="6" id="KW-0812">Transmembrane</keyword>
<keyword evidence="9" id="KW-0325">Glycoprotein</keyword>
<organism evidence="11 12">
    <name type="scientific">Pleurodeles waltl</name>
    <name type="common">Iberian ribbed newt</name>
    <dbReference type="NCBI Taxonomy" id="8319"/>
    <lineage>
        <taxon>Eukaryota</taxon>
        <taxon>Metazoa</taxon>
        <taxon>Chordata</taxon>
        <taxon>Craniata</taxon>
        <taxon>Vertebrata</taxon>
        <taxon>Euteleostomi</taxon>
        <taxon>Amphibia</taxon>
        <taxon>Batrachia</taxon>
        <taxon>Caudata</taxon>
        <taxon>Salamandroidea</taxon>
        <taxon>Salamandridae</taxon>
        <taxon>Pleurodelinae</taxon>
        <taxon>Pleurodeles</taxon>
    </lineage>
</organism>
<comment type="similarity">
    <text evidence="2">Belongs to the UDP-glycosyltransferase family.</text>
</comment>
<dbReference type="Proteomes" id="UP001066276">
    <property type="component" value="Chromosome 3_1"/>
</dbReference>
<evidence type="ECO:0000256" key="9">
    <source>
        <dbReference type="ARBA" id="ARBA00023180"/>
    </source>
</evidence>
<comment type="caution">
    <text evidence="11">The sequence shown here is derived from an EMBL/GenBank/DDBJ whole genome shotgun (WGS) entry which is preliminary data.</text>
</comment>
<evidence type="ECO:0000256" key="6">
    <source>
        <dbReference type="ARBA" id="ARBA00022692"/>
    </source>
</evidence>
<evidence type="ECO:0000313" key="11">
    <source>
        <dbReference type="EMBL" id="KAJ1187831.1"/>
    </source>
</evidence>
<dbReference type="InterPro" id="IPR002213">
    <property type="entry name" value="UDP_glucos_trans"/>
</dbReference>
<comment type="subcellular location">
    <subcellularLocation>
        <location evidence="1">Membrane</location>
        <topology evidence="1">Single-pass membrane protein</topology>
    </subcellularLocation>
</comment>
<dbReference type="Pfam" id="PF00201">
    <property type="entry name" value="UDPGT"/>
    <property type="match status" value="1"/>
</dbReference>
<keyword evidence="4" id="KW-0328">Glycosyltransferase</keyword>
<reference evidence="11" key="1">
    <citation type="journal article" date="2022" name="bioRxiv">
        <title>Sequencing and chromosome-scale assembly of the giantPleurodeles waltlgenome.</title>
        <authorList>
            <person name="Brown T."/>
            <person name="Elewa A."/>
            <person name="Iarovenko S."/>
            <person name="Subramanian E."/>
            <person name="Araus A.J."/>
            <person name="Petzold A."/>
            <person name="Susuki M."/>
            <person name="Suzuki K.-i.T."/>
            <person name="Hayashi T."/>
            <person name="Toyoda A."/>
            <person name="Oliveira C."/>
            <person name="Osipova E."/>
            <person name="Leigh N.D."/>
            <person name="Simon A."/>
            <person name="Yun M.H."/>
        </authorList>
    </citation>
    <scope>NUCLEOTIDE SEQUENCE</scope>
    <source>
        <strain evidence="11">20211129_DDA</strain>
        <tissue evidence="11">Liver</tissue>
    </source>
</reference>
<evidence type="ECO:0000256" key="1">
    <source>
        <dbReference type="ARBA" id="ARBA00004167"/>
    </source>
</evidence>
<evidence type="ECO:0000256" key="8">
    <source>
        <dbReference type="ARBA" id="ARBA00022989"/>
    </source>
</evidence>
<protein>
    <recommendedName>
        <fullName evidence="3">glucuronosyltransferase</fullName>
        <ecNumber evidence="3">2.4.1.17</ecNumber>
    </recommendedName>
</protein>
<dbReference type="GO" id="GO:0016020">
    <property type="term" value="C:membrane"/>
    <property type="evidence" value="ECO:0007669"/>
    <property type="project" value="UniProtKB-SubCell"/>
</dbReference>
<feature type="signal peptide" evidence="10">
    <location>
        <begin position="1"/>
        <end position="25"/>
    </location>
</feature>
<keyword evidence="7 10" id="KW-0732">Signal</keyword>
<dbReference type="EMBL" id="JANPWB010000005">
    <property type="protein sequence ID" value="KAJ1187831.1"/>
    <property type="molecule type" value="Genomic_DNA"/>
</dbReference>
<dbReference type="FunFam" id="3.40.50.2000:FF:000066">
    <property type="entry name" value="UDP-glucuronosyltransferase 1-1"/>
    <property type="match status" value="1"/>
</dbReference>
<keyword evidence="12" id="KW-1185">Reference proteome</keyword>
<feature type="chain" id="PRO_5043417591" description="glucuronosyltransferase" evidence="10">
    <location>
        <begin position="26"/>
        <end position="290"/>
    </location>
</feature>
<dbReference type="EC" id="2.4.1.17" evidence="3"/>
<proteinExistence type="inferred from homology"/>
<keyword evidence="8" id="KW-0472">Membrane</keyword>
<keyword evidence="8" id="KW-1133">Transmembrane helix</keyword>
<dbReference type="PANTHER" id="PTHR48043:SF161">
    <property type="entry name" value="UDP GLUCURONOSYLTRANSFERASE FAMILY 1 MEMBER A1"/>
    <property type="match status" value="1"/>
</dbReference>
<dbReference type="AlphaFoldDB" id="A0AAV7UGK3"/>
<evidence type="ECO:0000256" key="2">
    <source>
        <dbReference type="ARBA" id="ARBA00009995"/>
    </source>
</evidence>
<evidence type="ECO:0000256" key="3">
    <source>
        <dbReference type="ARBA" id="ARBA00012544"/>
    </source>
</evidence>
<keyword evidence="5" id="KW-0808">Transferase</keyword>
<accession>A0AAV7UGK3</accession>
<evidence type="ECO:0000313" key="12">
    <source>
        <dbReference type="Proteomes" id="UP001066276"/>
    </source>
</evidence>